<dbReference type="Proteomes" id="UP000078348">
    <property type="component" value="Unassembled WGS sequence"/>
</dbReference>
<dbReference type="AlphaFoldDB" id="A0A196S817"/>
<comment type="catalytic activity">
    <reaction evidence="7">
        <text>an acyl-CoA + a 1,2-diacyl-sn-glycerol = a triacyl-sn-glycerol + CoA</text>
        <dbReference type="Rhea" id="RHEA:10868"/>
        <dbReference type="ChEBI" id="CHEBI:17815"/>
        <dbReference type="ChEBI" id="CHEBI:57287"/>
        <dbReference type="ChEBI" id="CHEBI:58342"/>
        <dbReference type="ChEBI" id="CHEBI:64615"/>
        <dbReference type="EC" id="2.3.1.20"/>
    </reaction>
</comment>
<dbReference type="GO" id="GO:0047196">
    <property type="term" value="F:long-chain-alcohol O-fatty-acyltransferase activity"/>
    <property type="evidence" value="ECO:0007669"/>
    <property type="project" value="UniProtKB-EC"/>
</dbReference>
<evidence type="ECO:0000256" key="8">
    <source>
        <dbReference type="SAM" id="Phobius"/>
    </source>
</evidence>
<accession>A0A196S817</accession>
<dbReference type="PANTHER" id="PTHR31650">
    <property type="entry name" value="O-ACYLTRANSFERASE (WSD1-LIKE) FAMILY PROTEIN"/>
    <property type="match status" value="1"/>
</dbReference>
<comment type="caution">
    <text evidence="11">The sequence shown here is derived from an EMBL/GenBank/DDBJ whole genome shotgun (WGS) entry which is preliminary data.</text>
</comment>
<keyword evidence="4 11" id="KW-0012">Acyltransferase</keyword>
<evidence type="ECO:0000259" key="9">
    <source>
        <dbReference type="Pfam" id="PF03007"/>
    </source>
</evidence>
<evidence type="ECO:0000259" key="10">
    <source>
        <dbReference type="Pfam" id="PF06974"/>
    </source>
</evidence>
<feature type="domain" description="O-acyltransferase WSD1-like N-terminal" evidence="9">
    <location>
        <begin position="94"/>
        <end position="183"/>
    </location>
</feature>
<sequence>MLSVAAIVWICIAVCVALLIVVIAIRSRNVDWVDGSSINYITSPRFRPTAVVYCLLHFKDKMNPDTFKEWYTNTFLQQPAFTNRFVIRRFLWSYFEKDPDFKLEDHLFIRDEPITLEEFRVFSEKRINVELDIHHAMWEIFLFTNVVGAEDCKSALLLRYHHSLLDGINIMRILLQSTNYNGSDIRPRPPKSFRMNPFVFAGSCIKWTFKTIFSPHDKGNPLVSAPSLDATTPRHIMFRTMDASVKDVKKLKAKGFSVNDVLISCLAGAFGRFATKEYSELVTKTVHGFLWGTMTPVTDAFKPIAAGEKVIGNRNLTLCIMKMAMNIQDPVERLHVVGEEIHRHFATAEFFVMNKLMNFMGSLPRFIADPIYIDFTKAASISLSTLPGPKEQLVMNGNPINQIVFSVPPTIDLHAFCTLLSYHDRVTVTLTVDANLFSEAQCNAMLEAFNEDLNAIVASVREST</sequence>
<comment type="pathway">
    <text evidence="1">Glycerolipid metabolism; triacylglycerol biosynthesis.</text>
</comment>
<evidence type="ECO:0000256" key="6">
    <source>
        <dbReference type="ARBA" id="ARBA00047604"/>
    </source>
</evidence>
<dbReference type="Pfam" id="PF03007">
    <property type="entry name" value="WS_DGAT_cat"/>
    <property type="match status" value="1"/>
</dbReference>
<dbReference type="InterPro" id="IPR045034">
    <property type="entry name" value="O-acyltransferase_WSD1-like"/>
</dbReference>
<dbReference type="Pfam" id="PF06974">
    <property type="entry name" value="WS_DGAT_C"/>
    <property type="match status" value="1"/>
</dbReference>
<keyword evidence="8" id="KW-1133">Transmembrane helix</keyword>
<dbReference type="InterPro" id="IPR004255">
    <property type="entry name" value="O-acyltransferase_WSD1_N"/>
</dbReference>
<dbReference type="GO" id="GO:0005886">
    <property type="term" value="C:plasma membrane"/>
    <property type="evidence" value="ECO:0007669"/>
    <property type="project" value="TreeGrafter"/>
</dbReference>
<comment type="catalytic activity">
    <reaction evidence="6">
        <text>a long chain fatty alcohol + a fatty acyl-CoA = a long-chain alcohol wax ester + CoA</text>
        <dbReference type="Rhea" id="RHEA:38443"/>
        <dbReference type="ChEBI" id="CHEBI:17135"/>
        <dbReference type="ChEBI" id="CHEBI:57287"/>
        <dbReference type="ChEBI" id="CHEBI:77636"/>
        <dbReference type="ChEBI" id="CHEBI:235323"/>
        <dbReference type="EC" id="2.3.1.75"/>
    </reaction>
</comment>
<protein>
    <submittedName>
        <fullName evidence="11">Acyltransferase</fullName>
    </submittedName>
</protein>
<dbReference type="EMBL" id="LXWW01000453">
    <property type="protein sequence ID" value="OAO13190.1"/>
    <property type="molecule type" value="Genomic_DNA"/>
</dbReference>
<evidence type="ECO:0000256" key="7">
    <source>
        <dbReference type="ARBA" id="ARBA00048109"/>
    </source>
</evidence>
<gene>
    <name evidence="11" type="ORF">AV274_5132</name>
</gene>
<feature type="transmembrane region" description="Helical" evidence="8">
    <location>
        <begin position="6"/>
        <end position="25"/>
    </location>
</feature>
<keyword evidence="3 11" id="KW-0808">Transferase</keyword>
<organism evidence="11 12">
    <name type="scientific">Blastocystis sp. subtype 1 (strain ATCC 50177 / NandII)</name>
    <dbReference type="NCBI Taxonomy" id="478820"/>
    <lineage>
        <taxon>Eukaryota</taxon>
        <taxon>Sar</taxon>
        <taxon>Stramenopiles</taxon>
        <taxon>Bigyra</taxon>
        <taxon>Opalozoa</taxon>
        <taxon>Opalinata</taxon>
        <taxon>Blastocystidae</taxon>
        <taxon>Blastocystis</taxon>
    </lineage>
</organism>
<keyword evidence="12" id="KW-1185">Reference proteome</keyword>
<dbReference type="GO" id="GO:0019432">
    <property type="term" value="P:triglyceride biosynthetic process"/>
    <property type="evidence" value="ECO:0007669"/>
    <property type="project" value="UniProtKB-UniPathway"/>
</dbReference>
<dbReference type="GO" id="GO:0004144">
    <property type="term" value="F:diacylglycerol O-acyltransferase activity"/>
    <property type="evidence" value="ECO:0007669"/>
    <property type="project" value="UniProtKB-EC"/>
</dbReference>
<dbReference type="UniPathway" id="UPA00282"/>
<evidence type="ECO:0000256" key="1">
    <source>
        <dbReference type="ARBA" id="ARBA00004771"/>
    </source>
</evidence>
<reference evidence="11 12" key="1">
    <citation type="submission" date="2016-05" db="EMBL/GenBank/DDBJ databases">
        <title>Nuclear genome of Blastocystis sp. subtype 1 NandII.</title>
        <authorList>
            <person name="Gentekaki E."/>
            <person name="Curtis B."/>
            <person name="Stairs C."/>
            <person name="Eme L."/>
            <person name="Herman E."/>
            <person name="Klimes V."/>
            <person name="Arias M.C."/>
            <person name="Elias M."/>
            <person name="Hilliou F."/>
            <person name="Klute M."/>
            <person name="Malik S.-B."/>
            <person name="Pightling A."/>
            <person name="Rachubinski R."/>
            <person name="Salas D."/>
            <person name="Schlacht A."/>
            <person name="Suga H."/>
            <person name="Archibald J."/>
            <person name="Ball S.G."/>
            <person name="Clark G."/>
            <person name="Dacks J."/>
            <person name="Van Der Giezen M."/>
            <person name="Tsaousis A."/>
            <person name="Roger A."/>
        </authorList>
    </citation>
    <scope>NUCLEOTIDE SEQUENCE [LARGE SCALE GENOMIC DNA]</scope>
    <source>
        <strain evidence="12">ATCC 50177 / NandII</strain>
    </source>
</reference>
<evidence type="ECO:0000256" key="3">
    <source>
        <dbReference type="ARBA" id="ARBA00022679"/>
    </source>
</evidence>
<dbReference type="PANTHER" id="PTHR31650:SF1">
    <property type="entry name" value="WAX ESTER SYNTHASE_DIACYLGLYCEROL ACYLTRANSFERASE 4-RELATED"/>
    <property type="match status" value="1"/>
</dbReference>
<evidence type="ECO:0000256" key="5">
    <source>
        <dbReference type="ARBA" id="ARBA00024360"/>
    </source>
</evidence>
<comment type="similarity">
    <text evidence="5">In the N-terminal section; belongs to the long-chain O-acyltransferase family.</text>
</comment>
<evidence type="ECO:0000313" key="11">
    <source>
        <dbReference type="EMBL" id="OAO13190.1"/>
    </source>
</evidence>
<dbReference type="OrthoDB" id="619536at2759"/>
<evidence type="ECO:0000313" key="12">
    <source>
        <dbReference type="Proteomes" id="UP000078348"/>
    </source>
</evidence>
<keyword evidence="8" id="KW-0472">Membrane</keyword>
<keyword evidence="8" id="KW-0812">Transmembrane</keyword>
<evidence type="ECO:0000256" key="4">
    <source>
        <dbReference type="ARBA" id="ARBA00023315"/>
    </source>
</evidence>
<feature type="domain" description="O-acyltransferase WSD1 C-terminal" evidence="10">
    <location>
        <begin position="316"/>
        <end position="456"/>
    </location>
</feature>
<name>A0A196S817_BLAHN</name>
<dbReference type="InterPro" id="IPR009721">
    <property type="entry name" value="O-acyltransferase_WSD1_C"/>
</dbReference>
<comment type="pathway">
    <text evidence="2">Lipid metabolism.</text>
</comment>
<evidence type="ECO:0000256" key="2">
    <source>
        <dbReference type="ARBA" id="ARBA00005189"/>
    </source>
</evidence>
<proteinExistence type="inferred from homology"/>